<keyword evidence="2" id="KW-1185">Reference proteome</keyword>
<proteinExistence type="predicted"/>
<sequence>MTRFRTHLARRLAIVILGGAAAVALFAAPAAAANMPWAAPVTHGLECC</sequence>
<dbReference type="InterPro" id="IPR006311">
    <property type="entry name" value="TAT_signal"/>
</dbReference>
<reference evidence="2" key="1">
    <citation type="submission" date="2016-10" db="EMBL/GenBank/DDBJ databases">
        <authorList>
            <person name="Varghese N."/>
            <person name="Submissions S."/>
        </authorList>
    </citation>
    <scope>NUCLEOTIDE SEQUENCE [LARGE SCALE GENOMIC DNA]</scope>
    <source>
        <strain evidence="2">DSM 44718</strain>
    </source>
</reference>
<dbReference type="PROSITE" id="PS51318">
    <property type="entry name" value="TAT"/>
    <property type="match status" value="1"/>
</dbReference>
<evidence type="ECO:0000313" key="1">
    <source>
        <dbReference type="EMBL" id="SDZ58629.1"/>
    </source>
</evidence>
<dbReference type="RefSeq" id="WP_176985219.1">
    <property type="nucleotide sequence ID" value="NZ_BOND01000006.1"/>
</dbReference>
<dbReference type="EMBL" id="FNQB01000004">
    <property type="protein sequence ID" value="SDZ58629.1"/>
    <property type="molecule type" value="Genomic_DNA"/>
</dbReference>
<evidence type="ECO:0000313" key="2">
    <source>
        <dbReference type="Proteomes" id="UP000199632"/>
    </source>
</evidence>
<accession>A0A1H3UAL9</accession>
<organism evidence="1 2">
    <name type="scientific">Asanoa ishikariensis</name>
    <dbReference type="NCBI Taxonomy" id="137265"/>
    <lineage>
        <taxon>Bacteria</taxon>
        <taxon>Bacillati</taxon>
        <taxon>Actinomycetota</taxon>
        <taxon>Actinomycetes</taxon>
        <taxon>Micromonosporales</taxon>
        <taxon>Micromonosporaceae</taxon>
        <taxon>Asanoa</taxon>
    </lineage>
</organism>
<protein>
    <submittedName>
        <fullName evidence="1">Uncharacterized protein</fullName>
    </submittedName>
</protein>
<dbReference type="AlphaFoldDB" id="A0A1H3UAL9"/>
<dbReference type="Proteomes" id="UP000199632">
    <property type="component" value="Unassembled WGS sequence"/>
</dbReference>
<name>A0A1H3UAL9_9ACTN</name>
<gene>
    <name evidence="1" type="ORF">SAMN05421684_6739</name>
</gene>